<feature type="region of interest" description="Disordered" evidence="6">
    <location>
        <begin position="192"/>
        <end position="276"/>
    </location>
</feature>
<dbReference type="GO" id="GO:0035082">
    <property type="term" value="P:axoneme assembly"/>
    <property type="evidence" value="ECO:0007669"/>
    <property type="project" value="TreeGrafter"/>
</dbReference>
<feature type="non-terminal residue" evidence="7">
    <location>
        <position position="1"/>
    </location>
</feature>
<keyword evidence="8" id="KW-1185">Reference proteome</keyword>
<evidence type="ECO:0000256" key="1">
    <source>
        <dbReference type="ARBA" id="ARBA00004430"/>
    </source>
</evidence>
<dbReference type="InterPro" id="IPR006802">
    <property type="entry name" value="Radial_spoke"/>
</dbReference>
<dbReference type="GO" id="GO:0001534">
    <property type="term" value="C:radial spoke"/>
    <property type="evidence" value="ECO:0007669"/>
    <property type="project" value="InterPro"/>
</dbReference>
<keyword evidence="2" id="KW-0963">Cytoplasm</keyword>
<evidence type="ECO:0000256" key="2">
    <source>
        <dbReference type="ARBA" id="ARBA00022490"/>
    </source>
</evidence>
<evidence type="ECO:0000256" key="6">
    <source>
        <dbReference type="SAM" id="MobiDB-lite"/>
    </source>
</evidence>
<feature type="compositionally biased region" description="Acidic residues" evidence="6">
    <location>
        <begin position="262"/>
        <end position="276"/>
    </location>
</feature>
<dbReference type="PANTHER" id="PTHR13159">
    <property type="entry name" value="RADIAL SPOKEHEAD-RELATED"/>
    <property type="match status" value="1"/>
</dbReference>
<dbReference type="AlphaFoldDB" id="A0AAW0K8J0"/>
<comment type="caution">
    <text evidence="7">The sequence shown here is derived from an EMBL/GenBank/DDBJ whole genome shotgun (WGS) entry which is preliminary data.</text>
</comment>
<dbReference type="PANTHER" id="PTHR13159:SF4">
    <property type="entry name" value="RADIAL SPOKE HEAD PROTEIN 4 HOMOLOG A"/>
    <property type="match status" value="1"/>
</dbReference>
<organism evidence="7 8">
    <name type="scientific">Myodes glareolus</name>
    <name type="common">Bank vole</name>
    <name type="synonym">Clethrionomys glareolus</name>
    <dbReference type="NCBI Taxonomy" id="447135"/>
    <lineage>
        <taxon>Eukaryota</taxon>
        <taxon>Metazoa</taxon>
        <taxon>Chordata</taxon>
        <taxon>Craniata</taxon>
        <taxon>Vertebrata</taxon>
        <taxon>Euteleostomi</taxon>
        <taxon>Mammalia</taxon>
        <taxon>Eutheria</taxon>
        <taxon>Euarchontoglires</taxon>
        <taxon>Glires</taxon>
        <taxon>Rodentia</taxon>
        <taxon>Myomorpha</taxon>
        <taxon>Muroidea</taxon>
        <taxon>Cricetidae</taxon>
        <taxon>Arvicolinae</taxon>
        <taxon>Myodes</taxon>
    </lineage>
</organism>
<evidence type="ECO:0000313" key="8">
    <source>
        <dbReference type="Proteomes" id="UP001488838"/>
    </source>
</evidence>
<evidence type="ECO:0000256" key="3">
    <source>
        <dbReference type="ARBA" id="ARBA00023069"/>
    </source>
</evidence>
<dbReference type="GO" id="GO:0060294">
    <property type="term" value="P:cilium movement involved in cell motility"/>
    <property type="evidence" value="ECO:0007669"/>
    <property type="project" value="InterPro"/>
</dbReference>
<evidence type="ECO:0000313" key="7">
    <source>
        <dbReference type="EMBL" id="KAK7835299.1"/>
    </source>
</evidence>
<dbReference type="Pfam" id="PF04712">
    <property type="entry name" value="Radial_spoke"/>
    <property type="match status" value="1"/>
</dbReference>
<keyword evidence="5" id="KW-0966">Cell projection</keyword>
<keyword evidence="4" id="KW-0206">Cytoskeleton</keyword>
<gene>
    <name evidence="7" type="ORF">U0070_017835</name>
</gene>
<sequence>VESSMPKVMESAYYFEQAGVGLGIDETYCVFLPSSDLLKYTQSKDAASGTRSWRYDGVSKANEDQKDKLDRLPSPCIRPHKRYLRKKPEQVVTNTSNPIRMWVKLLSVMPTQIVTARNIKKFFSEHLDMVIIRYLPFPGNESNYLRAQIGHISAGTYVSPLGFYQISIQLGSFYAVHSSSGSLYLVQSCTKNEKEEKEDEEKEHKGDEPDSLEQEAGPPPLTPMSEDLEYPSGLEITEMEVPNVGEEQASRATQEAIVLSAEENEETDDEDDDNDD</sequence>
<evidence type="ECO:0000256" key="4">
    <source>
        <dbReference type="ARBA" id="ARBA00023212"/>
    </source>
</evidence>
<reference evidence="7 8" key="1">
    <citation type="journal article" date="2023" name="bioRxiv">
        <title>Conserved and derived expression patterns and positive selection on dental genes reveal complex evolutionary context of ever-growing rodent molars.</title>
        <authorList>
            <person name="Calamari Z.T."/>
            <person name="Song A."/>
            <person name="Cohen E."/>
            <person name="Akter M."/>
            <person name="Roy R.D."/>
            <person name="Hallikas O."/>
            <person name="Christensen M.M."/>
            <person name="Li P."/>
            <person name="Marangoni P."/>
            <person name="Jernvall J."/>
            <person name="Klein O.D."/>
        </authorList>
    </citation>
    <scope>NUCLEOTIDE SEQUENCE [LARGE SCALE GENOMIC DNA]</scope>
    <source>
        <strain evidence="7">V071</strain>
    </source>
</reference>
<dbReference type="Proteomes" id="UP001488838">
    <property type="component" value="Unassembled WGS sequence"/>
</dbReference>
<name>A0AAW0K8J0_MYOGA</name>
<protein>
    <submittedName>
        <fullName evidence="7">Uncharacterized protein</fullName>
    </submittedName>
</protein>
<comment type="subcellular location">
    <subcellularLocation>
        <location evidence="1">Cytoplasm</location>
        <location evidence="1">Cytoskeleton</location>
        <location evidence="1">Cilium axoneme</location>
    </subcellularLocation>
</comment>
<proteinExistence type="predicted"/>
<keyword evidence="3" id="KW-0969">Cilium</keyword>
<evidence type="ECO:0000256" key="5">
    <source>
        <dbReference type="ARBA" id="ARBA00023273"/>
    </source>
</evidence>
<accession>A0AAW0K8J0</accession>
<dbReference type="EMBL" id="JBBHLL010000002">
    <property type="protein sequence ID" value="KAK7835299.1"/>
    <property type="molecule type" value="Genomic_DNA"/>
</dbReference>